<dbReference type="Pfam" id="PF00136">
    <property type="entry name" value="DNA_pol_B"/>
    <property type="match status" value="1"/>
</dbReference>
<keyword evidence="2" id="KW-0411">Iron-sulfur</keyword>
<keyword evidence="4" id="KW-0548">Nucleotidyltransferase</keyword>
<comment type="catalytic activity">
    <reaction evidence="8">
        <text>DNA(n) + a 2'-deoxyribonucleoside 5'-triphosphate = DNA(n+1) + diphosphate</text>
        <dbReference type="Rhea" id="RHEA:22508"/>
        <dbReference type="Rhea" id="RHEA-COMP:17339"/>
        <dbReference type="Rhea" id="RHEA-COMP:17340"/>
        <dbReference type="ChEBI" id="CHEBI:33019"/>
        <dbReference type="ChEBI" id="CHEBI:61560"/>
        <dbReference type="ChEBI" id="CHEBI:173112"/>
        <dbReference type="EC" id="2.7.7.7"/>
    </reaction>
</comment>
<evidence type="ECO:0000256" key="6">
    <source>
        <dbReference type="ARBA" id="ARBA00022932"/>
    </source>
</evidence>
<dbReference type="EMBL" id="MZ420154">
    <property type="protein sequence ID" value="QYA18481.1"/>
    <property type="molecule type" value="Genomic_DNA"/>
</dbReference>
<dbReference type="InterPro" id="IPR043502">
    <property type="entry name" value="DNA/RNA_pol_sf"/>
</dbReference>
<dbReference type="GO" id="GO:0008296">
    <property type="term" value="F:3'-5'-DNA exonuclease activity"/>
    <property type="evidence" value="ECO:0007669"/>
    <property type="project" value="TreeGrafter"/>
</dbReference>
<evidence type="ECO:0000313" key="11">
    <source>
        <dbReference type="EMBL" id="QYA18481.1"/>
    </source>
</evidence>
<protein>
    <recommendedName>
        <fullName evidence="1">DNA-directed DNA polymerase</fullName>
        <ecNumber evidence="1">2.7.7.7</ecNumber>
    </recommendedName>
</protein>
<evidence type="ECO:0000256" key="7">
    <source>
        <dbReference type="ARBA" id="ARBA00023125"/>
    </source>
</evidence>
<dbReference type="EC" id="2.7.7.7" evidence="1"/>
<keyword evidence="5" id="KW-0863">Zinc-finger</keyword>
<evidence type="ECO:0000256" key="2">
    <source>
        <dbReference type="ARBA" id="ARBA00022485"/>
    </source>
</evidence>
<dbReference type="GO" id="GO:0003887">
    <property type="term" value="F:DNA-directed DNA polymerase activity"/>
    <property type="evidence" value="ECO:0007669"/>
    <property type="project" value="UniProtKB-KW"/>
</dbReference>
<dbReference type="InterPro" id="IPR050240">
    <property type="entry name" value="DNA_pol_type-B"/>
</dbReference>
<feature type="domain" description="C4-type zinc-finger of DNA polymerase delta" evidence="10">
    <location>
        <begin position="281"/>
        <end position="360"/>
    </location>
</feature>
<evidence type="ECO:0000259" key="10">
    <source>
        <dbReference type="Pfam" id="PF14260"/>
    </source>
</evidence>
<keyword evidence="6" id="KW-0239">DNA-directed DNA polymerase</keyword>
<dbReference type="PANTHER" id="PTHR10322">
    <property type="entry name" value="DNA POLYMERASE CATALYTIC SUBUNIT"/>
    <property type="match status" value="1"/>
</dbReference>
<dbReference type="SUPFAM" id="SSF56672">
    <property type="entry name" value="DNA/RNA polymerases"/>
    <property type="match status" value="1"/>
</dbReference>
<reference evidence="11" key="1">
    <citation type="submission" date="2021-06" db="EMBL/GenBank/DDBJ databases">
        <authorList>
            <person name="Rolland C."/>
        </authorList>
    </citation>
    <scope>NUCLEOTIDE SEQUENCE</scope>
    <source>
        <strain evidence="11">347.936635</strain>
    </source>
</reference>
<evidence type="ECO:0000256" key="5">
    <source>
        <dbReference type="ARBA" id="ARBA00022771"/>
    </source>
</evidence>
<accession>A0A8F8KP41</accession>
<evidence type="ECO:0000256" key="8">
    <source>
        <dbReference type="ARBA" id="ARBA00049244"/>
    </source>
</evidence>
<dbReference type="GO" id="GO:0006287">
    <property type="term" value="P:base-excision repair, gap-filling"/>
    <property type="evidence" value="ECO:0007669"/>
    <property type="project" value="TreeGrafter"/>
</dbReference>
<dbReference type="Pfam" id="PF14260">
    <property type="entry name" value="zf-C4pol"/>
    <property type="match status" value="1"/>
</dbReference>
<dbReference type="GO" id="GO:0051539">
    <property type="term" value="F:4 iron, 4 sulfur cluster binding"/>
    <property type="evidence" value="ECO:0007669"/>
    <property type="project" value="UniProtKB-KW"/>
</dbReference>
<keyword evidence="2" id="KW-0004">4Fe-4S</keyword>
<keyword evidence="7" id="KW-0238">DNA-binding</keyword>
<keyword evidence="5" id="KW-0479">Metal-binding</keyword>
<organism evidence="11">
    <name type="scientific">Clandestinovirus</name>
    <dbReference type="NCBI Taxonomy" id="2831644"/>
    <lineage>
        <taxon>Viruses</taxon>
    </lineage>
</organism>
<dbReference type="InterPro" id="IPR042087">
    <property type="entry name" value="DNA_pol_B_thumb"/>
</dbReference>
<dbReference type="PANTHER" id="PTHR10322:SF23">
    <property type="entry name" value="DNA POLYMERASE DELTA CATALYTIC SUBUNIT"/>
    <property type="match status" value="1"/>
</dbReference>
<dbReference type="Gene3D" id="1.10.132.60">
    <property type="entry name" value="DNA polymerase family B, C-terminal domain"/>
    <property type="match status" value="1"/>
</dbReference>
<dbReference type="InterPro" id="IPR023211">
    <property type="entry name" value="DNA_pol_palm_dom_sf"/>
</dbReference>
<dbReference type="InterPro" id="IPR025687">
    <property type="entry name" value="Znf-C4pol"/>
</dbReference>
<dbReference type="GO" id="GO:0006297">
    <property type="term" value="P:nucleotide-excision repair, DNA gap filling"/>
    <property type="evidence" value="ECO:0007669"/>
    <property type="project" value="TreeGrafter"/>
</dbReference>
<keyword evidence="2" id="KW-0408">Iron</keyword>
<gene>
    <name evidence="11" type="ORF">KOM_12_212</name>
</gene>
<name>A0A8F8KP41_9VIRU</name>
<keyword evidence="5" id="KW-0862">Zinc</keyword>
<proteinExistence type="predicted"/>
<sequence length="381" mass="44058">MILFGNPDLETCKILSRQAEKEVSALFRRPNKMEFEKIYFPYLLFAKKRYAGRKFEFTFKNGQEVTTQKQDAKGIETVRRDSIPLTKEVVQKILDTVLVAKEPRVAEDGTLLPADYTPEIQKAVKIAQDVVRDVYLNKIELGKVVITKAYSKERHEYMSPQPHIELAYRMSLRDPLTAPNKGTRVPYVVRKGNKEDKVWQKSEDPIYALRNGIPIDSEYYLEMLRKPLLRIFDPLIGEDQARSRIFTGEHTFNRAVAAMTTVPSFLQGDNGVTIHKRNKQCLVCKAVLHRGTNTCKNQAVCIHCSAEKERVADVFIDKIEAFNDSHVRHDRLKNWCLQCQGDLTAPVGCSNTDCGIYYLRFQYQSEFERARDDMMRFDLSW</sequence>
<dbReference type="GO" id="GO:0003677">
    <property type="term" value="F:DNA binding"/>
    <property type="evidence" value="ECO:0007669"/>
    <property type="project" value="UniProtKB-KW"/>
</dbReference>
<evidence type="ECO:0000256" key="3">
    <source>
        <dbReference type="ARBA" id="ARBA00022679"/>
    </source>
</evidence>
<evidence type="ECO:0000256" key="4">
    <source>
        <dbReference type="ARBA" id="ARBA00022695"/>
    </source>
</evidence>
<feature type="domain" description="DNA-directed DNA polymerase family B multifunctional" evidence="9">
    <location>
        <begin position="1"/>
        <end position="234"/>
    </location>
</feature>
<dbReference type="GO" id="GO:0008270">
    <property type="term" value="F:zinc ion binding"/>
    <property type="evidence" value="ECO:0007669"/>
    <property type="project" value="UniProtKB-KW"/>
</dbReference>
<dbReference type="Gene3D" id="3.90.1600.10">
    <property type="entry name" value="Palm domain of DNA polymerase"/>
    <property type="match status" value="1"/>
</dbReference>
<evidence type="ECO:0000256" key="1">
    <source>
        <dbReference type="ARBA" id="ARBA00012417"/>
    </source>
</evidence>
<dbReference type="InterPro" id="IPR006134">
    <property type="entry name" value="DNA-dir_DNA_pol_B_multi_dom"/>
</dbReference>
<dbReference type="GO" id="GO:0000166">
    <property type="term" value="F:nucleotide binding"/>
    <property type="evidence" value="ECO:0007669"/>
    <property type="project" value="InterPro"/>
</dbReference>
<evidence type="ECO:0000259" key="9">
    <source>
        <dbReference type="Pfam" id="PF00136"/>
    </source>
</evidence>
<keyword evidence="3" id="KW-0808">Transferase</keyword>
<dbReference type="GO" id="GO:0045004">
    <property type="term" value="P:DNA replication proofreading"/>
    <property type="evidence" value="ECO:0007669"/>
    <property type="project" value="TreeGrafter"/>
</dbReference>